<dbReference type="OrthoDB" id="537032at2759"/>
<organism evidence="10 11">
    <name type="scientific">[Candida] railenensis</name>
    <dbReference type="NCBI Taxonomy" id="45579"/>
    <lineage>
        <taxon>Eukaryota</taxon>
        <taxon>Fungi</taxon>
        <taxon>Dikarya</taxon>
        <taxon>Ascomycota</taxon>
        <taxon>Saccharomycotina</taxon>
        <taxon>Pichiomycetes</taxon>
        <taxon>Debaryomycetaceae</taxon>
        <taxon>Kurtzmaniella</taxon>
    </lineage>
</organism>
<feature type="region of interest" description="Disordered" evidence="7">
    <location>
        <begin position="388"/>
        <end position="433"/>
    </location>
</feature>
<dbReference type="EMBL" id="CAKXYY010000012">
    <property type="protein sequence ID" value="CAH2353665.1"/>
    <property type="molecule type" value="Genomic_DNA"/>
</dbReference>
<evidence type="ECO:0000256" key="2">
    <source>
        <dbReference type="ARBA" id="ARBA00009808"/>
    </source>
</evidence>
<proteinExistence type="inferred from homology"/>
<dbReference type="AlphaFoldDB" id="A0A9P0VZJ6"/>
<dbReference type="GO" id="GO:0050291">
    <property type="term" value="F:sphingosine N-acyltransferase activity"/>
    <property type="evidence" value="ECO:0007669"/>
    <property type="project" value="InterPro"/>
</dbReference>
<protein>
    <submittedName>
        <fullName evidence="10">Sphingosine N-acyltransferase Lag1p</fullName>
    </submittedName>
</protein>
<evidence type="ECO:0000256" key="4">
    <source>
        <dbReference type="ARBA" id="ARBA00022989"/>
    </source>
</evidence>
<evidence type="ECO:0000313" key="10">
    <source>
        <dbReference type="EMBL" id="CAH2353665.1"/>
    </source>
</evidence>
<feature type="transmembrane region" description="Helical" evidence="8">
    <location>
        <begin position="177"/>
        <end position="199"/>
    </location>
</feature>
<evidence type="ECO:0000313" key="11">
    <source>
        <dbReference type="Proteomes" id="UP000837801"/>
    </source>
</evidence>
<feature type="domain" description="TLC" evidence="9">
    <location>
        <begin position="168"/>
        <end position="383"/>
    </location>
</feature>
<feature type="compositionally biased region" description="Basic and acidic residues" evidence="7">
    <location>
        <begin position="23"/>
        <end position="33"/>
    </location>
</feature>
<reference evidence="10" key="1">
    <citation type="submission" date="2022-03" db="EMBL/GenBank/DDBJ databases">
        <authorList>
            <person name="Legras J.-L."/>
            <person name="Devillers H."/>
            <person name="Grondin C."/>
        </authorList>
    </citation>
    <scope>NUCLEOTIDE SEQUENCE</scope>
    <source>
        <strain evidence="10">CLIB 1423</strain>
    </source>
</reference>
<dbReference type="InterPro" id="IPR016439">
    <property type="entry name" value="Lag1/Lac1-like"/>
</dbReference>
<sequence>MPKSHTVLNDVSMKNLSSIQDVNQEHDKKREQGKLAPNQTAKSVVQRPSYAYSLAASIEQNQIHISRLLLTTLYVVHVLYPPAKPYTDKFIHLQYEIPPSEYSELAGRTGASVNSPQDSPLYDIGKDDIYYVVFWVVTLTFLRSALMSYIFTPIAIKICKIHSRKAVTRFAEQGWQNFYYICSFSLGVYLYVGSPYWIMNLDHLYLGWPHYQLVPLFKKYYLISIAFWVHQMVVLNIEERRKDHWQMFSHHVITFFLVVGSYYYYFGRVGHSILMIMDSVDIILITAKMLKYSGFGIICDILFILFLISWIILRHGVYNVLFYHAYLNAGPLMNEMKCFPGNDLKRCWSPNIIRVFLLLLGGLQIITCIWMYFILNVAVKVVTGKAAEDVRSDEDDTDEEVDVVEEVEVEHEEEEEEEEEDDNDDIDEKEDEE</sequence>
<keyword evidence="11" id="KW-1185">Reference proteome</keyword>
<evidence type="ECO:0000259" key="9">
    <source>
        <dbReference type="PROSITE" id="PS50922"/>
    </source>
</evidence>
<dbReference type="PANTHER" id="PTHR12560">
    <property type="entry name" value="LONGEVITY ASSURANCE FACTOR 1 LAG1"/>
    <property type="match status" value="1"/>
</dbReference>
<dbReference type="PIRSF" id="PIRSF005225">
    <property type="entry name" value="LAG1_LAC1"/>
    <property type="match status" value="1"/>
</dbReference>
<dbReference type="PROSITE" id="PS50922">
    <property type="entry name" value="TLC"/>
    <property type="match status" value="1"/>
</dbReference>
<gene>
    <name evidence="10" type="ORF">CLIB1423_12S00232</name>
</gene>
<keyword evidence="5 6" id="KW-0472">Membrane</keyword>
<keyword evidence="4 8" id="KW-1133">Transmembrane helix</keyword>
<feature type="transmembrane region" description="Helical" evidence="8">
    <location>
        <begin position="129"/>
        <end position="156"/>
    </location>
</feature>
<dbReference type="Pfam" id="PF03798">
    <property type="entry name" value="TRAM_LAG1_CLN8"/>
    <property type="match status" value="1"/>
</dbReference>
<comment type="subcellular location">
    <subcellularLocation>
        <location evidence="1">Membrane</location>
        <topology evidence="1">Multi-pass membrane protein</topology>
    </subcellularLocation>
</comment>
<feature type="compositionally biased region" description="Acidic residues" evidence="7">
    <location>
        <begin position="391"/>
        <end position="433"/>
    </location>
</feature>
<accession>A0A9P0VZJ6</accession>
<evidence type="ECO:0000256" key="8">
    <source>
        <dbReference type="SAM" id="Phobius"/>
    </source>
</evidence>
<feature type="transmembrane region" description="Helical" evidence="8">
    <location>
        <begin position="247"/>
        <end position="265"/>
    </location>
</feature>
<dbReference type="GO" id="GO:0046513">
    <property type="term" value="P:ceramide biosynthetic process"/>
    <property type="evidence" value="ECO:0007669"/>
    <property type="project" value="InterPro"/>
</dbReference>
<comment type="caution">
    <text evidence="10">The sequence shown here is derived from an EMBL/GenBank/DDBJ whole genome shotgun (WGS) entry which is preliminary data.</text>
</comment>
<dbReference type="InterPro" id="IPR006634">
    <property type="entry name" value="TLC-dom"/>
</dbReference>
<dbReference type="PANTHER" id="PTHR12560:SF0">
    <property type="entry name" value="LD18904P"/>
    <property type="match status" value="1"/>
</dbReference>
<dbReference type="GO" id="GO:0016020">
    <property type="term" value="C:membrane"/>
    <property type="evidence" value="ECO:0007669"/>
    <property type="project" value="UniProtKB-SubCell"/>
</dbReference>
<evidence type="ECO:0000256" key="7">
    <source>
        <dbReference type="SAM" id="MobiDB-lite"/>
    </source>
</evidence>
<feature type="transmembrane region" description="Helical" evidence="8">
    <location>
        <begin position="294"/>
        <end position="313"/>
    </location>
</feature>
<evidence type="ECO:0000256" key="3">
    <source>
        <dbReference type="ARBA" id="ARBA00022692"/>
    </source>
</evidence>
<keyword evidence="3 6" id="KW-0812">Transmembrane</keyword>
<name>A0A9P0VZJ6_9ASCO</name>
<evidence type="ECO:0000256" key="5">
    <source>
        <dbReference type="ARBA" id="ARBA00023136"/>
    </source>
</evidence>
<comment type="similarity">
    <text evidence="2">Belongs to the sphingosine N-acyltransferase family.</text>
</comment>
<feature type="region of interest" description="Disordered" evidence="7">
    <location>
        <begin position="23"/>
        <end position="42"/>
    </location>
</feature>
<dbReference type="Proteomes" id="UP000837801">
    <property type="component" value="Unassembled WGS sequence"/>
</dbReference>
<dbReference type="SMART" id="SM00724">
    <property type="entry name" value="TLC"/>
    <property type="match status" value="1"/>
</dbReference>
<evidence type="ECO:0000256" key="1">
    <source>
        <dbReference type="ARBA" id="ARBA00004141"/>
    </source>
</evidence>
<evidence type="ECO:0000256" key="6">
    <source>
        <dbReference type="PROSITE-ProRule" id="PRU00205"/>
    </source>
</evidence>
<feature type="transmembrane region" description="Helical" evidence="8">
    <location>
        <begin position="352"/>
        <end position="375"/>
    </location>
</feature>